<dbReference type="CDD" id="cd07197">
    <property type="entry name" value="nitrilase"/>
    <property type="match status" value="1"/>
</dbReference>
<accession>A0A5B0X4C1</accession>
<dbReference type="InterPro" id="IPR050345">
    <property type="entry name" value="Aliph_Amidase/BUP"/>
</dbReference>
<evidence type="ECO:0000313" key="3">
    <source>
        <dbReference type="EMBL" id="KAA1193407.1"/>
    </source>
</evidence>
<dbReference type="RefSeq" id="WP_149610514.1">
    <property type="nucleotide sequence ID" value="NZ_VTUX01000002.1"/>
</dbReference>
<organism evidence="3 4">
    <name type="scientific">Pseudohalioglobus sediminis</name>
    <dbReference type="NCBI Taxonomy" id="2606449"/>
    <lineage>
        <taxon>Bacteria</taxon>
        <taxon>Pseudomonadati</taxon>
        <taxon>Pseudomonadota</taxon>
        <taxon>Gammaproteobacteria</taxon>
        <taxon>Cellvibrionales</taxon>
        <taxon>Halieaceae</taxon>
        <taxon>Pseudohalioglobus</taxon>
    </lineage>
</organism>
<evidence type="ECO:0000256" key="1">
    <source>
        <dbReference type="ARBA" id="ARBA00022801"/>
    </source>
</evidence>
<name>A0A5B0X4C1_9GAMM</name>
<dbReference type="Gene3D" id="3.60.110.10">
    <property type="entry name" value="Carbon-nitrogen hydrolase"/>
    <property type="match status" value="2"/>
</dbReference>
<protein>
    <submittedName>
        <fullName evidence="3">Hydrolase</fullName>
    </submittedName>
</protein>
<dbReference type="Proteomes" id="UP000323708">
    <property type="component" value="Unassembled WGS sequence"/>
</dbReference>
<comment type="caution">
    <text evidence="3">The sequence shown here is derived from an EMBL/GenBank/DDBJ whole genome shotgun (WGS) entry which is preliminary data.</text>
</comment>
<dbReference type="EMBL" id="VTUX01000002">
    <property type="protein sequence ID" value="KAA1193407.1"/>
    <property type="molecule type" value="Genomic_DNA"/>
</dbReference>
<dbReference type="GO" id="GO:0016811">
    <property type="term" value="F:hydrolase activity, acting on carbon-nitrogen (but not peptide) bonds, in linear amides"/>
    <property type="evidence" value="ECO:0007669"/>
    <property type="project" value="UniProtKB-ARBA"/>
</dbReference>
<dbReference type="PANTHER" id="PTHR43674:SF16">
    <property type="entry name" value="CARBON-NITROGEN FAMILY, PUTATIVE (AFU_ORTHOLOGUE AFUA_5G02350)-RELATED"/>
    <property type="match status" value="1"/>
</dbReference>
<gene>
    <name evidence="3" type="ORF">F0M18_06105</name>
</gene>
<evidence type="ECO:0000313" key="4">
    <source>
        <dbReference type="Proteomes" id="UP000323708"/>
    </source>
</evidence>
<keyword evidence="4" id="KW-1185">Reference proteome</keyword>
<dbReference type="Pfam" id="PF00795">
    <property type="entry name" value="CN_hydrolase"/>
    <property type="match status" value="1"/>
</dbReference>
<reference evidence="3 4" key="1">
    <citation type="submission" date="2019-09" db="EMBL/GenBank/DDBJ databases">
        <authorList>
            <person name="Chen X.-Y."/>
        </authorList>
    </citation>
    <scope>NUCLEOTIDE SEQUENCE [LARGE SCALE GENOMIC DNA]</scope>
    <source>
        <strain evidence="3 4">NY5</strain>
    </source>
</reference>
<sequence length="561" mass="59822">MSATVRVAVAQFQIGADVEKNLQTCLHWMERASACQPALLVLPEFCNHLSWYEDKAHCFAVSVRLDGPFLAAIAARARELDLHVVVNCTVQRDSGEATGSSLLYSNTGELLADNTKQIYIGHENDFLARASCEGPVVETPLGRLGLYACMDGVINETPRCLALNGAQLLLNSLNSFASDEASLHIPVRAAENKAFVIAANKVGALVPEELADGISAATGIPRRFLDGAGESQIVAPDGTVLAMASRDQAEYVYADICPADADDKTRPDGTDVFRSRRPGLYRPIASDPTAQVLPSMRGATEMVAAVVTLADTDDLQEACAQVATAVEQGAQLIALPPLVPAADDPAASAAFALEAIPALASACGDAVVTTALVLGETAAWQHSAVVVGKSGLLLQQGQVHPSNRFDWSTPAAEFLSVELPFGRLAVVTSDDSIYPETFRLLALAGVEVCTVPLSPLENWELETGLLERSAENRINLLVAVDDTHCGVGFATELQTDFTVMTPWAERKFDGLLSQPVWHRCPPDPGIMLANLRPANAAHKEVSRNTDLLANRPWDLSSAIAR</sequence>
<dbReference type="InterPro" id="IPR036526">
    <property type="entry name" value="C-N_Hydrolase_sf"/>
</dbReference>
<keyword evidence="1 3" id="KW-0378">Hydrolase</keyword>
<dbReference type="InterPro" id="IPR003010">
    <property type="entry name" value="C-N_Hydrolase"/>
</dbReference>
<proteinExistence type="predicted"/>
<dbReference type="PROSITE" id="PS50263">
    <property type="entry name" value="CN_HYDROLASE"/>
    <property type="match status" value="1"/>
</dbReference>
<dbReference type="SUPFAM" id="SSF56317">
    <property type="entry name" value="Carbon-nitrogen hydrolase"/>
    <property type="match status" value="2"/>
</dbReference>
<feature type="domain" description="CN hydrolase" evidence="2">
    <location>
        <begin position="5"/>
        <end position="258"/>
    </location>
</feature>
<dbReference type="PANTHER" id="PTHR43674">
    <property type="entry name" value="NITRILASE C965.09-RELATED"/>
    <property type="match status" value="1"/>
</dbReference>
<evidence type="ECO:0000259" key="2">
    <source>
        <dbReference type="PROSITE" id="PS50263"/>
    </source>
</evidence>
<dbReference type="AlphaFoldDB" id="A0A5B0X4C1"/>